<accession>A0A1X7BWH0</accession>
<evidence type="ECO:0000313" key="1">
    <source>
        <dbReference type="EMBL" id="SMC13987.1"/>
    </source>
</evidence>
<dbReference type="EMBL" id="FWXB01000019">
    <property type="protein sequence ID" value="SMC13987.1"/>
    <property type="molecule type" value="Genomic_DNA"/>
</dbReference>
<sequence>MSVQLHEANALSFGVFGPNRPFATVQFHDTSFPKAGLGALRSILDWRTDNLRTNPALCIKRTKV</sequence>
<evidence type="ECO:0000313" key="2">
    <source>
        <dbReference type="Proteomes" id="UP000193224"/>
    </source>
</evidence>
<protein>
    <submittedName>
        <fullName evidence="1">Uncharacterized protein</fullName>
    </submittedName>
</protein>
<gene>
    <name evidence="1" type="ORF">ROA7745_03849</name>
</gene>
<keyword evidence="2" id="KW-1185">Reference proteome</keyword>
<dbReference type="AlphaFoldDB" id="A0A1X7BWH0"/>
<name>A0A1X7BWH0_9RHOB</name>
<proteinExistence type="predicted"/>
<reference evidence="1 2" key="1">
    <citation type="submission" date="2017-03" db="EMBL/GenBank/DDBJ databases">
        <authorList>
            <person name="Afonso C.L."/>
            <person name="Miller P.J."/>
            <person name="Scott M.A."/>
            <person name="Spackman E."/>
            <person name="Goraichik I."/>
            <person name="Dimitrov K.M."/>
            <person name="Suarez D.L."/>
            <person name="Swayne D.E."/>
        </authorList>
    </citation>
    <scope>NUCLEOTIDE SEQUENCE [LARGE SCALE GENOMIC DNA]</scope>
    <source>
        <strain evidence="1 2">CECT 7745</strain>
    </source>
</reference>
<dbReference type="Proteomes" id="UP000193224">
    <property type="component" value="Unassembled WGS sequence"/>
</dbReference>
<organism evidence="1 2">
    <name type="scientific">Roseovarius aestuarii</name>
    <dbReference type="NCBI Taxonomy" id="475083"/>
    <lineage>
        <taxon>Bacteria</taxon>
        <taxon>Pseudomonadati</taxon>
        <taxon>Pseudomonadota</taxon>
        <taxon>Alphaproteobacteria</taxon>
        <taxon>Rhodobacterales</taxon>
        <taxon>Roseobacteraceae</taxon>
        <taxon>Roseovarius</taxon>
    </lineage>
</organism>